<dbReference type="Gene3D" id="3.30.70.2970">
    <property type="entry name" value="Protein of unknown function (DUF541), domain 2"/>
    <property type="match status" value="1"/>
</dbReference>
<dbReference type="Gene3D" id="3.30.110.170">
    <property type="entry name" value="Protein of unknown function (DUF541), domain 1"/>
    <property type="match status" value="1"/>
</dbReference>
<dbReference type="Pfam" id="PF04402">
    <property type="entry name" value="SIMPL"/>
    <property type="match status" value="1"/>
</dbReference>
<organism evidence="1 2">
    <name type="scientific">Candidatus Iainarchaeum sp</name>
    <dbReference type="NCBI Taxonomy" id="3101447"/>
    <lineage>
        <taxon>Archaea</taxon>
        <taxon>Candidatus Iainarchaeota</taxon>
        <taxon>Candidatus Iainarchaeia</taxon>
        <taxon>Candidatus Iainarchaeales</taxon>
        <taxon>Candidatus Iainarchaeaceae</taxon>
        <taxon>Candidatus Iainarchaeum</taxon>
    </lineage>
</organism>
<sequence>MKEKNNTIVLAIGIVALLLVGFFAATLMVPKLPDEIKVTTGSPEELQRTLSANGTVEKLVSPDQAEIYLSVETLANTASVSQENNAKLAEQVRTALKNAGVKDSEIETTYYTVNEEFEWEENWTKKVSKGFRTTNSIKITIKNLTKTGSIVDAAVSAGANRVSNIQFTLSKEAQERAKQEALTDAAKMAKTKAQSIASGLGVTLGKVNSITENAYYYTPNYRNYDMAMNAITESKAETPITPGDVSVSATVSVIYEIE</sequence>
<accession>A0A7K4BZY8</accession>
<protein>
    <submittedName>
        <fullName evidence="1">SIMPL domain-containing protein</fullName>
    </submittedName>
</protein>
<dbReference type="EMBL" id="JAAZKV010000025">
    <property type="protein sequence ID" value="NMA44814.1"/>
    <property type="molecule type" value="Genomic_DNA"/>
</dbReference>
<dbReference type="InterPro" id="IPR052022">
    <property type="entry name" value="26kDa_periplasmic_antigen"/>
</dbReference>
<gene>
    <name evidence="1" type="ORF">GX950_03335</name>
</gene>
<dbReference type="GO" id="GO:0006974">
    <property type="term" value="P:DNA damage response"/>
    <property type="evidence" value="ECO:0007669"/>
    <property type="project" value="TreeGrafter"/>
</dbReference>
<reference evidence="1 2" key="1">
    <citation type="journal article" date="2020" name="Biotechnol. Biofuels">
        <title>New insights from the biogas microbiome by comprehensive genome-resolved metagenomics of nearly 1600 species originating from multiple anaerobic digesters.</title>
        <authorList>
            <person name="Campanaro S."/>
            <person name="Treu L."/>
            <person name="Rodriguez-R L.M."/>
            <person name="Kovalovszki A."/>
            <person name="Ziels R.M."/>
            <person name="Maus I."/>
            <person name="Zhu X."/>
            <person name="Kougias P.G."/>
            <person name="Basile A."/>
            <person name="Luo G."/>
            <person name="Schluter A."/>
            <person name="Konstantinidis K.T."/>
            <person name="Angelidaki I."/>
        </authorList>
    </citation>
    <scope>NUCLEOTIDE SEQUENCE [LARGE SCALE GENOMIC DNA]</scope>
    <source>
        <strain evidence="1">AS22ysBPME_79</strain>
    </source>
</reference>
<dbReference type="PANTHER" id="PTHR34387:SF2">
    <property type="entry name" value="SLR1258 PROTEIN"/>
    <property type="match status" value="1"/>
</dbReference>
<comment type="caution">
    <text evidence="1">The sequence shown here is derived from an EMBL/GenBank/DDBJ whole genome shotgun (WGS) entry which is preliminary data.</text>
</comment>
<proteinExistence type="predicted"/>
<evidence type="ECO:0000313" key="2">
    <source>
        <dbReference type="Proteomes" id="UP000526302"/>
    </source>
</evidence>
<dbReference type="AlphaFoldDB" id="A0A7K4BZY8"/>
<dbReference type="PANTHER" id="PTHR34387">
    <property type="entry name" value="SLR1258 PROTEIN"/>
    <property type="match status" value="1"/>
</dbReference>
<dbReference type="Proteomes" id="UP000526302">
    <property type="component" value="Unassembled WGS sequence"/>
</dbReference>
<name>A0A7K4BZY8_9ARCH</name>
<evidence type="ECO:0000313" key="1">
    <source>
        <dbReference type="EMBL" id="NMA44814.1"/>
    </source>
</evidence>
<dbReference type="InterPro" id="IPR007497">
    <property type="entry name" value="SIMPL/DUF541"/>
</dbReference>